<organism evidence="1 2">
    <name type="scientific">Cirrhinus molitorella</name>
    <name type="common">mud carp</name>
    <dbReference type="NCBI Taxonomy" id="172907"/>
    <lineage>
        <taxon>Eukaryota</taxon>
        <taxon>Metazoa</taxon>
        <taxon>Chordata</taxon>
        <taxon>Craniata</taxon>
        <taxon>Vertebrata</taxon>
        <taxon>Euteleostomi</taxon>
        <taxon>Actinopterygii</taxon>
        <taxon>Neopterygii</taxon>
        <taxon>Teleostei</taxon>
        <taxon>Ostariophysi</taxon>
        <taxon>Cypriniformes</taxon>
        <taxon>Cyprinidae</taxon>
        <taxon>Labeoninae</taxon>
        <taxon>Labeonini</taxon>
        <taxon>Cirrhinus</taxon>
    </lineage>
</organism>
<proteinExistence type="predicted"/>
<reference evidence="1 2" key="1">
    <citation type="submission" date="2023-09" db="EMBL/GenBank/DDBJ databases">
        <authorList>
            <person name="Wang M."/>
        </authorList>
    </citation>
    <scope>NUCLEOTIDE SEQUENCE [LARGE SCALE GENOMIC DNA]</scope>
    <source>
        <strain evidence="1">GT-2023</strain>
        <tissue evidence="1">Liver</tissue>
    </source>
</reference>
<protein>
    <submittedName>
        <fullName evidence="1">Uncharacterized protein</fullName>
    </submittedName>
</protein>
<evidence type="ECO:0000313" key="1">
    <source>
        <dbReference type="EMBL" id="KAL1270115.1"/>
    </source>
</evidence>
<gene>
    <name evidence="1" type="ORF">QQF64_032404</name>
</gene>
<dbReference type="Proteomes" id="UP001558613">
    <property type="component" value="Unassembled WGS sequence"/>
</dbReference>
<sequence length="85" mass="9524">MQNISFLNKRSGGVDYFQSEKRVIHAQESAVGPVLFAYMKDCITYDLIRQAGLLGRGAFPAAERDYMTPKTVTCHVPVFIRGLDL</sequence>
<evidence type="ECO:0000313" key="2">
    <source>
        <dbReference type="Proteomes" id="UP001558613"/>
    </source>
</evidence>
<accession>A0ABR3MZW4</accession>
<name>A0ABR3MZW4_9TELE</name>
<keyword evidence="2" id="KW-1185">Reference proteome</keyword>
<comment type="caution">
    <text evidence="1">The sequence shown here is derived from an EMBL/GenBank/DDBJ whole genome shotgun (WGS) entry which is preliminary data.</text>
</comment>
<dbReference type="EMBL" id="JAYMGO010000008">
    <property type="protein sequence ID" value="KAL1270115.1"/>
    <property type="molecule type" value="Genomic_DNA"/>
</dbReference>